<sequence>MRLAFYSLTRGALSLAAKERCVAARSLGVQPFSRTMSMAAGARLAEENRSSPKHRLPADYDSVFCLRRERIDFSFGGNKFHLDSVIQDTQPEGSDVGTVIAMHGSPGSHKDFKYVTPLLQKAGIRFIGINFPGYGYSQADERLIQDNTERVAYVQAEFDLHGTQPRNGERLEDGRVECR</sequence>
<accession>A0A1I7YPM9</accession>
<dbReference type="InterPro" id="IPR010463">
    <property type="entry name" value="DUF1057"/>
</dbReference>
<keyword evidence="1" id="KW-1185">Reference proteome</keyword>
<evidence type="ECO:0000313" key="2">
    <source>
        <dbReference type="WBParaSite" id="L893_g1846.t1"/>
    </source>
</evidence>
<dbReference type="WBParaSite" id="L893_g1846.t1">
    <property type="protein sequence ID" value="L893_g1846.t1"/>
    <property type="gene ID" value="L893_g1846"/>
</dbReference>
<proteinExistence type="predicted"/>
<evidence type="ECO:0000313" key="1">
    <source>
        <dbReference type="Proteomes" id="UP000095287"/>
    </source>
</evidence>
<dbReference type="Proteomes" id="UP000095287">
    <property type="component" value="Unplaced"/>
</dbReference>
<protein>
    <submittedName>
        <fullName evidence="2">AB hydrolase-1 domain-containing protein</fullName>
    </submittedName>
</protein>
<name>A0A1I7YPM9_9BILA</name>
<organism evidence="1 2">
    <name type="scientific">Steinernema glaseri</name>
    <dbReference type="NCBI Taxonomy" id="37863"/>
    <lineage>
        <taxon>Eukaryota</taxon>
        <taxon>Metazoa</taxon>
        <taxon>Ecdysozoa</taxon>
        <taxon>Nematoda</taxon>
        <taxon>Chromadorea</taxon>
        <taxon>Rhabditida</taxon>
        <taxon>Tylenchina</taxon>
        <taxon>Panagrolaimomorpha</taxon>
        <taxon>Strongyloidoidea</taxon>
        <taxon>Steinernematidae</taxon>
        <taxon>Steinernema</taxon>
    </lineage>
</organism>
<dbReference type="Gene3D" id="3.40.50.1820">
    <property type="entry name" value="alpha/beta hydrolase"/>
    <property type="match status" value="1"/>
</dbReference>
<dbReference type="SUPFAM" id="SSF53474">
    <property type="entry name" value="alpha/beta-Hydrolases"/>
    <property type="match status" value="1"/>
</dbReference>
<dbReference type="AlphaFoldDB" id="A0A1I7YPM9"/>
<dbReference type="InterPro" id="IPR029058">
    <property type="entry name" value="AB_hydrolase_fold"/>
</dbReference>
<reference evidence="2" key="1">
    <citation type="submission" date="2016-11" db="UniProtKB">
        <authorList>
            <consortium name="WormBaseParasite"/>
        </authorList>
    </citation>
    <scope>IDENTIFICATION</scope>
</reference>
<dbReference type="Pfam" id="PF06342">
    <property type="entry name" value="DUF1057"/>
    <property type="match status" value="1"/>
</dbReference>
<dbReference type="PANTHER" id="PTHR47533">
    <property type="entry name" value="PROTEIN CBG21859"/>
    <property type="match status" value="1"/>
</dbReference>
<dbReference type="PANTHER" id="PTHR47533:SF4">
    <property type="entry name" value="AB HYDROLASE-1 DOMAIN-CONTAINING PROTEIN"/>
    <property type="match status" value="1"/>
</dbReference>